<dbReference type="Proteomes" id="UP001231189">
    <property type="component" value="Unassembled WGS sequence"/>
</dbReference>
<evidence type="ECO:0000256" key="1">
    <source>
        <dbReference type="SAM" id="MobiDB-lite"/>
    </source>
</evidence>
<protein>
    <submittedName>
        <fullName evidence="2">Uncharacterized protein</fullName>
    </submittedName>
</protein>
<name>A0AAD8RZA0_LOLMU</name>
<proteinExistence type="predicted"/>
<feature type="compositionally biased region" description="Low complexity" evidence="1">
    <location>
        <begin position="18"/>
        <end position="28"/>
    </location>
</feature>
<accession>A0AAD8RZA0</accession>
<keyword evidence="3" id="KW-1185">Reference proteome</keyword>
<evidence type="ECO:0000313" key="2">
    <source>
        <dbReference type="EMBL" id="KAK1642265.1"/>
    </source>
</evidence>
<evidence type="ECO:0000313" key="3">
    <source>
        <dbReference type="Proteomes" id="UP001231189"/>
    </source>
</evidence>
<feature type="region of interest" description="Disordered" evidence="1">
    <location>
        <begin position="112"/>
        <end position="152"/>
    </location>
</feature>
<feature type="region of interest" description="Disordered" evidence="1">
    <location>
        <begin position="1"/>
        <end position="99"/>
    </location>
</feature>
<gene>
    <name evidence="2" type="ORF">QYE76_060070</name>
</gene>
<sequence>MGNDSMSTTNRTNKRTSLPHSHPLASSPTESRECPWTPIIRRHRTVTGTSRQCRHSSHPPPPGPSLIGPPSPPPPAPTSPTPSPTVAAPDPSLPLPAPIAGAALPAAPVRAATPKPTVPWRPPRDAQTPSTAAAPAAVPPVPDRKSPPASAPTLRWSCLVSAAVGHSALLRLLPPHELLPARPGSPSAGKIILTHSSCSSYNNANNLTAARSCQGQLAAATAKLQSGIIVMYSSLDMSIMFSYQSDSSSSSMPSRSLKNFSLLLSLSALYAPIVVLKYIDLLSKLRRPMI</sequence>
<organism evidence="2 3">
    <name type="scientific">Lolium multiflorum</name>
    <name type="common">Italian ryegrass</name>
    <name type="synonym">Lolium perenne subsp. multiflorum</name>
    <dbReference type="NCBI Taxonomy" id="4521"/>
    <lineage>
        <taxon>Eukaryota</taxon>
        <taxon>Viridiplantae</taxon>
        <taxon>Streptophyta</taxon>
        <taxon>Embryophyta</taxon>
        <taxon>Tracheophyta</taxon>
        <taxon>Spermatophyta</taxon>
        <taxon>Magnoliopsida</taxon>
        <taxon>Liliopsida</taxon>
        <taxon>Poales</taxon>
        <taxon>Poaceae</taxon>
        <taxon>BOP clade</taxon>
        <taxon>Pooideae</taxon>
        <taxon>Poodae</taxon>
        <taxon>Poeae</taxon>
        <taxon>Poeae Chloroplast Group 2 (Poeae type)</taxon>
        <taxon>Loliodinae</taxon>
        <taxon>Loliinae</taxon>
        <taxon>Lolium</taxon>
    </lineage>
</organism>
<reference evidence="2" key="1">
    <citation type="submission" date="2023-07" db="EMBL/GenBank/DDBJ databases">
        <title>A chromosome-level genome assembly of Lolium multiflorum.</title>
        <authorList>
            <person name="Chen Y."/>
            <person name="Copetti D."/>
            <person name="Kolliker R."/>
            <person name="Studer B."/>
        </authorList>
    </citation>
    <scope>NUCLEOTIDE SEQUENCE</scope>
    <source>
        <strain evidence="2">02402/16</strain>
        <tissue evidence="2">Leaf</tissue>
    </source>
</reference>
<comment type="caution">
    <text evidence="2">The sequence shown here is derived from an EMBL/GenBank/DDBJ whole genome shotgun (WGS) entry which is preliminary data.</text>
</comment>
<feature type="compositionally biased region" description="Pro residues" evidence="1">
    <location>
        <begin position="58"/>
        <end position="83"/>
    </location>
</feature>
<dbReference type="EMBL" id="JAUUTY010000004">
    <property type="protein sequence ID" value="KAK1642265.1"/>
    <property type="molecule type" value="Genomic_DNA"/>
</dbReference>
<dbReference type="AlphaFoldDB" id="A0AAD8RZA0"/>
<feature type="compositionally biased region" description="Polar residues" evidence="1">
    <location>
        <begin position="1"/>
        <end position="11"/>
    </location>
</feature>